<dbReference type="Gene3D" id="1.10.357.10">
    <property type="entry name" value="Tetracycline Repressor, domain 2"/>
    <property type="match status" value="1"/>
</dbReference>
<dbReference type="InterPro" id="IPR050109">
    <property type="entry name" value="HTH-type_TetR-like_transc_reg"/>
</dbReference>
<dbReference type="SUPFAM" id="SSF46689">
    <property type="entry name" value="Homeodomain-like"/>
    <property type="match status" value="1"/>
</dbReference>
<keyword evidence="5" id="KW-1185">Reference proteome</keyword>
<evidence type="ECO:0000259" key="3">
    <source>
        <dbReference type="PROSITE" id="PS50977"/>
    </source>
</evidence>
<proteinExistence type="predicted"/>
<dbReference type="PRINTS" id="PR00455">
    <property type="entry name" value="HTHTETR"/>
</dbReference>
<feature type="DNA-binding region" description="H-T-H motif" evidence="2">
    <location>
        <begin position="34"/>
        <end position="53"/>
    </location>
</feature>
<dbReference type="RefSeq" id="WP_162358964.1">
    <property type="nucleotide sequence ID" value="NZ_CP048209.1"/>
</dbReference>
<name>A0A6C0G3Z9_9BACL</name>
<evidence type="ECO:0000313" key="4">
    <source>
        <dbReference type="EMBL" id="QHT62531.1"/>
    </source>
</evidence>
<dbReference type="GO" id="GO:0003700">
    <property type="term" value="F:DNA-binding transcription factor activity"/>
    <property type="evidence" value="ECO:0007669"/>
    <property type="project" value="TreeGrafter"/>
</dbReference>
<feature type="domain" description="HTH tetR-type" evidence="3">
    <location>
        <begin position="11"/>
        <end position="71"/>
    </location>
</feature>
<dbReference type="Pfam" id="PF00440">
    <property type="entry name" value="TetR_N"/>
    <property type="match status" value="1"/>
</dbReference>
<dbReference type="AlphaFoldDB" id="A0A6C0G3Z9"/>
<evidence type="ECO:0000313" key="5">
    <source>
        <dbReference type="Proteomes" id="UP000476064"/>
    </source>
</evidence>
<evidence type="ECO:0000256" key="2">
    <source>
        <dbReference type="PROSITE-ProRule" id="PRU00335"/>
    </source>
</evidence>
<dbReference type="PANTHER" id="PTHR30055:SF209">
    <property type="entry name" value="POSSIBLE TRANSCRIPTIONAL REGULATORY PROTEIN (PROBABLY TETR-FAMILY)"/>
    <property type="match status" value="1"/>
</dbReference>
<organism evidence="4 5">
    <name type="scientific">Paenibacillus lycopersici</name>
    <dbReference type="NCBI Taxonomy" id="2704462"/>
    <lineage>
        <taxon>Bacteria</taxon>
        <taxon>Bacillati</taxon>
        <taxon>Bacillota</taxon>
        <taxon>Bacilli</taxon>
        <taxon>Bacillales</taxon>
        <taxon>Paenibacillaceae</taxon>
        <taxon>Paenibacillus</taxon>
    </lineage>
</organism>
<accession>A0A6C0G3Z9</accession>
<dbReference type="EMBL" id="CP048209">
    <property type="protein sequence ID" value="QHT62531.1"/>
    <property type="molecule type" value="Genomic_DNA"/>
</dbReference>
<dbReference type="InterPro" id="IPR009057">
    <property type="entry name" value="Homeodomain-like_sf"/>
</dbReference>
<protein>
    <submittedName>
        <fullName evidence="4">TetR/AcrR family transcriptional regulator</fullName>
    </submittedName>
</protein>
<dbReference type="Proteomes" id="UP000476064">
    <property type="component" value="Chromosome"/>
</dbReference>
<dbReference type="InterPro" id="IPR001647">
    <property type="entry name" value="HTH_TetR"/>
</dbReference>
<dbReference type="PROSITE" id="PS50977">
    <property type="entry name" value="HTH_TETR_2"/>
    <property type="match status" value="1"/>
</dbReference>
<reference evidence="4 5" key="1">
    <citation type="submission" date="2020-01" db="EMBL/GenBank/DDBJ databases">
        <title>Paenibacillus sp. nov., isolated from tomato rhizosphere.</title>
        <authorList>
            <person name="Weon H.-Y."/>
            <person name="Lee S.A."/>
        </authorList>
    </citation>
    <scope>NUCLEOTIDE SEQUENCE [LARGE SCALE GENOMIC DNA]</scope>
    <source>
        <strain evidence="4 5">12200R-189</strain>
    </source>
</reference>
<keyword evidence="1 2" id="KW-0238">DNA-binding</keyword>
<gene>
    <name evidence="4" type="ORF">GXP70_22820</name>
</gene>
<dbReference type="GO" id="GO:0000976">
    <property type="term" value="F:transcription cis-regulatory region binding"/>
    <property type="evidence" value="ECO:0007669"/>
    <property type="project" value="TreeGrafter"/>
</dbReference>
<dbReference type="PANTHER" id="PTHR30055">
    <property type="entry name" value="HTH-TYPE TRANSCRIPTIONAL REGULATOR RUTR"/>
    <property type="match status" value="1"/>
</dbReference>
<evidence type="ECO:0000256" key="1">
    <source>
        <dbReference type="ARBA" id="ARBA00023125"/>
    </source>
</evidence>
<dbReference type="KEGG" id="plyc:GXP70_22820"/>
<sequence length="202" mass="22903">MQQRNERKDAARHRELILDTASQLFHEHGIESVSMHQIAKSAGVGQGTLYRRYASKAELCMELMADSFQRFMNDIEQYFAEAEAAGAPVREKLEGFLSRAIAFIGKKIDWFSAIQPAADCAEDRMDLYKSEPFVYVVGKLKSLLDEADRSGEGCCADTEFAAFMLANAFDAGIFFYLLKEQRLTLEQITQKYVSHFTCLLLK</sequence>